<evidence type="ECO:0000313" key="2">
    <source>
        <dbReference type="Proteomes" id="UP001430953"/>
    </source>
</evidence>
<name>A0AAW2GD66_9HYME</name>
<keyword evidence="2" id="KW-1185">Reference proteome</keyword>
<proteinExistence type="predicted"/>
<comment type="caution">
    <text evidence="1">The sequence shown here is derived from an EMBL/GenBank/DDBJ whole genome shotgun (WGS) entry which is preliminary data.</text>
</comment>
<dbReference type="Proteomes" id="UP001430953">
    <property type="component" value="Unassembled WGS sequence"/>
</dbReference>
<protein>
    <submittedName>
        <fullName evidence="1">Uncharacterized protein</fullName>
    </submittedName>
</protein>
<evidence type="ECO:0000313" key="1">
    <source>
        <dbReference type="EMBL" id="KAL0125237.1"/>
    </source>
</evidence>
<dbReference type="EMBL" id="JADYXP020000004">
    <property type="protein sequence ID" value="KAL0125237.1"/>
    <property type="molecule type" value="Genomic_DNA"/>
</dbReference>
<gene>
    <name evidence="1" type="ORF">PUN28_004401</name>
</gene>
<dbReference type="AlphaFoldDB" id="A0AAW2GD66"/>
<reference evidence="1 2" key="1">
    <citation type="submission" date="2023-03" db="EMBL/GenBank/DDBJ databases">
        <title>High recombination rates correlate with genetic variation in Cardiocondyla obscurior ants.</title>
        <authorList>
            <person name="Errbii M."/>
        </authorList>
    </citation>
    <scope>NUCLEOTIDE SEQUENCE [LARGE SCALE GENOMIC DNA]</scope>
    <source>
        <strain evidence="1">Alpha-2009</strain>
        <tissue evidence="1">Whole body</tissue>
    </source>
</reference>
<sequence>MRSKLLSVNSSETIVTLYRAGMVHRSCDELSWQSFCYCNMKKERKKKEKKKNKIKRGKAIFVKPIR</sequence>
<accession>A0AAW2GD66</accession>
<organism evidence="1 2">
    <name type="scientific">Cardiocondyla obscurior</name>
    <dbReference type="NCBI Taxonomy" id="286306"/>
    <lineage>
        <taxon>Eukaryota</taxon>
        <taxon>Metazoa</taxon>
        <taxon>Ecdysozoa</taxon>
        <taxon>Arthropoda</taxon>
        <taxon>Hexapoda</taxon>
        <taxon>Insecta</taxon>
        <taxon>Pterygota</taxon>
        <taxon>Neoptera</taxon>
        <taxon>Endopterygota</taxon>
        <taxon>Hymenoptera</taxon>
        <taxon>Apocrita</taxon>
        <taxon>Aculeata</taxon>
        <taxon>Formicoidea</taxon>
        <taxon>Formicidae</taxon>
        <taxon>Myrmicinae</taxon>
        <taxon>Cardiocondyla</taxon>
    </lineage>
</organism>